<reference evidence="3 4" key="1">
    <citation type="journal article" date="2014" name="PLoS Genet.">
        <title>Phylogenetically driven sequencing of extremely halophilic archaea reveals strategies for static and dynamic osmo-response.</title>
        <authorList>
            <person name="Becker E.A."/>
            <person name="Seitzer P.M."/>
            <person name="Tritt A."/>
            <person name="Larsen D."/>
            <person name="Krusor M."/>
            <person name="Yao A.I."/>
            <person name="Wu D."/>
            <person name="Madern D."/>
            <person name="Eisen J.A."/>
            <person name="Darling A.E."/>
            <person name="Facciotti M.T."/>
        </authorList>
    </citation>
    <scope>NUCLEOTIDE SEQUENCE [LARGE SCALE GENOMIC DNA]</scope>
    <source>
        <strain evidence="3 4">ATCC BAA-1512</strain>
    </source>
</reference>
<keyword evidence="4" id="KW-1185">Reference proteome</keyword>
<feature type="compositionally biased region" description="Low complexity" evidence="1">
    <location>
        <begin position="53"/>
        <end position="65"/>
    </location>
</feature>
<feature type="region of interest" description="Disordered" evidence="1">
    <location>
        <begin position="53"/>
        <end position="90"/>
    </location>
</feature>
<evidence type="ECO:0000313" key="4">
    <source>
        <dbReference type="Proteomes" id="UP000011550"/>
    </source>
</evidence>
<organism evidence="3 4">
    <name type="scientific">Haloferax mucosum ATCC BAA-1512</name>
    <dbReference type="NCBI Taxonomy" id="662479"/>
    <lineage>
        <taxon>Archaea</taxon>
        <taxon>Methanobacteriati</taxon>
        <taxon>Methanobacteriota</taxon>
        <taxon>Stenosarchaea group</taxon>
        <taxon>Halobacteria</taxon>
        <taxon>Halobacteriales</taxon>
        <taxon>Haloferacaceae</taxon>
        <taxon>Haloferax</taxon>
    </lineage>
</organism>
<evidence type="ECO:0000256" key="2">
    <source>
        <dbReference type="SAM" id="Phobius"/>
    </source>
</evidence>
<protein>
    <submittedName>
        <fullName evidence="3">Uncharacterized protein</fullName>
    </submittedName>
</protein>
<keyword evidence="2" id="KW-1133">Transmembrane helix</keyword>
<keyword evidence="2" id="KW-0812">Transmembrane</keyword>
<comment type="caution">
    <text evidence="3">The sequence shown here is derived from an EMBL/GenBank/DDBJ whole genome shotgun (WGS) entry which is preliminary data.</text>
</comment>
<feature type="compositionally biased region" description="Polar residues" evidence="1">
    <location>
        <begin position="66"/>
        <end position="90"/>
    </location>
</feature>
<evidence type="ECO:0000256" key="1">
    <source>
        <dbReference type="SAM" id="MobiDB-lite"/>
    </source>
</evidence>
<keyword evidence="2" id="KW-0472">Membrane</keyword>
<feature type="transmembrane region" description="Helical" evidence="2">
    <location>
        <begin position="26"/>
        <end position="45"/>
    </location>
</feature>
<dbReference type="Proteomes" id="UP000011550">
    <property type="component" value="Unassembled WGS sequence"/>
</dbReference>
<name>M0ICL8_9EURY</name>
<proteinExistence type="predicted"/>
<evidence type="ECO:0000313" key="3">
    <source>
        <dbReference type="EMBL" id="ELZ94491.1"/>
    </source>
</evidence>
<dbReference type="AlphaFoldDB" id="M0ICL8"/>
<sequence>MRQGAALWAFVALGWRLIPADHPAQIAVVFSGLYGAVLLPTAIYFDFRERTSSSQPVQSSRPPQSAQMPESEQIPESKQMSSPEQTSTTPVLDGVESLNQYLSCDERSAGGLCWYDC</sequence>
<dbReference type="PATRIC" id="fig|662479.7.peg.2015"/>
<accession>M0ICL8</accession>
<gene>
    <name evidence="3" type="ORF">C440_09943</name>
</gene>
<dbReference type="EMBL" id="AOLN01000012">
    <property type="protein sequence ID" value="ELZ94491.1"/>
    <property type="molecule type" value="Genomic_DNA"/>
</dbReference>